<gene>
    <name evidence="2" type="ORF">ACFSKP_00830</name>
</gene>
<dbReference type="InterPro" id="IPR039422">
    <property type="entry name" value="MarR/SlyA-like"/>
</dbReference>
<evidence type="ECO:0000313" key="2">
    <source>
        <dbReference type="EMBL" id="MFD2244777.1"/>
    </source>
</evidence>
<comment type="caution">
    <text evidence="2">The sequence shown here is derived from an EMBL/GenBank/DDBJ whole genome shotgun (WGS) entry which is preliminary data.</text>
</comment>
<dbReference type="Gene3D" id="1.10.10.10">
    <property type="entry name" value="Winged helix-like DNA-binding domain superfamily/Winged helix DNA-binding domain"/>
    <property type="match status" value="1"/>
</dbReference>
<dbReference type="PROSITE" id="PS50995">
    <property type="entry name" value="HTH_MARR_2"/>
    <property type="match status" value="1"/>
</dbReference>
<feature type="domain" description="HTH marR-type" evidence="1">
    <location>
        <begin position="1"/>
        <end position="149"/>
    </location>
</feature>
<proteinExistence type="predicted"/>
<dbReference type="InterPro" id="IPR000835">
    <property type="entry name" value="HTH_MarR-typ"/>
</dbReference>
<dbReference type="InterPro" id="IPR036388">
    <property type="entry name" value="WH-like_DNA-bd_sf"/>
</dbReference>
<accession>A0ABW5CT72</accession>
<evidence type="ECO:0000259" key="1">
    <source>
        <dbReference type="PROSITE" id="PS50995"/>
    </source>
</evidence>
<name>A0ABW5CT72_9BACT</name>
<dbReference type="RefSeq" id="WP_250429845.1">
    <property type="nucleotide sequence ID" value="NZ_JALPRR010000002.1"/>
</dbReference>
<evidence type="ECO:0000313" key="3">
    <source>
        <dbReference type="Proteomes" id="UP001597374"/>
    </source>
</evidence>
<dbReference type="PRINTS" id="PR00598">
    <property type="entry name" value="HTHMARR"/>
</dbReference>
<dbReference type="PANTHER" id="PTHR33164:SF43">
    <property type="entry name" value="HTH-TYPE TRANSCRIPTIONAL REPRESSOR YETL"/>
    <property type="match status" value="1"/>
</dbReference>
<dbReference type="Proteomes" id="UP001597374">
    <property type="component" value="Unassembled WGS sequence"/>
</dbReference>
<protein>
    <submittedName>
        <fullName evidence="2">MarR family winged helix-turn-helix transcriptional regulator</fullName>
    </submittedName>
</protein>
<dbReference type="InterPro" id="IPR036390">
    <property type="entry name" value="WH_DNA-bd_sf"/>
</dbReference>
<sequence length="168" mass="19412">MHFEKEVGLNSFRNDWQRASLNILYTHGFVLNSHEAFFKSFDLTAQQFNILRILKEQFPKPVSTSVLRERMLDKMSDASRLVSRLHAKGLVEVTRNSTDKRLVNILISAKGQVLLNKIEDEIYKLDMLMQGLTDEEIIQLNDLLDKVRKSIKTVHERTSTPVELVKSA</sequence>
<reference evidence="3" key="1">
    <citation type="journal article" date="2019" name="Int. J. Syst. Evol. Microbiol.">
        <title>The Global Catalogue of Microorganisms (GCM) 10K type strain sequencing project: providing services to taxonomists for standard genome sequencing and annotation.</title>
        <authorList>
            <consortium name="The Broad Institute Genomics Platform"/>
            <consortium name="The Broad Institute Genome Sequencing Center for Infectious Disease"/>
            <person name="Wu L."/>
            <person name="Ma J."/>
        </authorList>
    </citation>
    <scope>NUCLEOTIDE SEQUENCE [LARGE SCALE GENOMIC DNA]</scope>
    <source>
        <strain evidence="3">CGMCC 4.1782</strain>
    </source>
</reference>
<dbReference type="SUPFAM" id="SSF46785">
    <property type="entry name" value="Winged helix' DNA-binding domain"/>
    <property type="match status" value="1"/>
</dbReference>
<dbReference type="EMBL" id="JBHUIM010000001">
    <property type="protein sequence ID" value="MFD2244777.1"/>
    <property type="molecule type" value="Genomic_DNA"/>
</dbReference>
<keyword evidence="3" id="KW-1185">Reference proteome</keyword>
<dbReference type="Pfam" id="PF12802">
    <property type="entry name" value="MarR_2"/>
    <property type="match status" value="1"/>
</dbReference>
<organism evidence="2 3">
    <name type="scientific">Pontibacter ruber</name>
    <dbReference type="NCBI Taxonomy" id="1343895"/>
    <lineage>
        <taxon>Bacteria</taxon>
        <taxon>Pseudomonadati</taxon>
        <taxon>Bacteroidota</taxon>
        <taxon>Cytophagia</taxon>
        <taxon>Cytophagales</taxon>
        <taxon>Hymenobacteraceae</taxon>
        <taxon>Pontibacter</taxon>
    </lineage>
</organism>
<dbReference type="SMART" id="SM00347">
    <property type="entry name" value="HTH_MARR"/>
    <property type="match status" value="1"/>
</dbReference>
<dbReference type="PANTHER" id="PTHR33164">
    <property type="entry name" value="TRANSCRIPTIONAL REGULATOR, MARR FAMILY"/>
    <property type="match status" value="1"/>
</dbReference>